<keyword evidence="5" id="KW-0472">Membrane</keyword>
<evidence type="ECO:0000256" key="3">
    <source>
        <dbReference type="ARBA" id="ARBA00022729"/>
    </source>
</evidence>
<comment type="caution">
    <text evidence="10">The sequence shown here is derived from an EMBL/GenBank/DDBJ whole genome shotgun (WGS) entry which is preliminary data.</text>
</comment>
<dbReference type="PANTHER" id="PTHR23037">
    <property type="entry name" value="CYTOKINE RECEPTOR"/>
    <property type="match status" value="1"/>
</dbReference>
<sequence length="819" mass="87489">MEVPGAKDWAARTGVPNRVHRTGWTLESEALARGMGTWLLVCSWVGLGVLVPGEGGAASVGSQGSLLPGLGAGTVTCLTNNILRIDCHWPAPELGPGPSPWLLFTSNHAPGSRHRCVFRGSACTVVLPPEEVIAPSDNFTITLHRHLSGKEQVSLVDPQYLPRRHGSPSDPQCRLQEPSDPQCRLQEPSDPQCRLQGPIRPQSRDRSPSDPSPGQEPVRPQPWTGARQTPALTGARQTPALDRSPSDPSPGQEPVRPQPWTGARQTPALDRSQSDPSPGQEPVRPQPWTGARQTPALDRSPSDPSPGQEPVRPQPWTGARQTPALDRSPSDPSPGQEPVRPQPWTGARQTPALDRSPSDPSPGQAAGAHQTPVLSRLADTLTWPHPVLVKLDPPSDLQSNVSSDSCVLTWGVSPALEPLASLLSYELAFKRQEEAWERARHKGHIVGVTGLTLEAVELDPGSTYEARLRVQMAALEDAMAEEERYEGHWSEWSQPVSFLSPQRQGPLVSPLRQPDSTWVAMSIFLLLTSLTYLLFKLSPRAGSDVVEEGVWQLLVRGRAGRLWWEELSSLQGPRFPGLGRPLTVPSWLRVKRTLHQNVPSPVPFFQPLYSVHRGNFQTWTGTHRAGVQPSQGGVGAAQGASESGAREAVALLIYEPADPWPSVGLEEEGPNTALPADVFPAALECGERLPAYLPQEEWVPASPARLAPPQSEGSSCSDYCALGCYGGCHPPPFPGNMPGSGPICASACGLSCDQQSLAARPGGSSVGAGLGQGPDLGEQAACGPQGVSVSHPRQTVGAVLKGPEPDSASCIVSTLGKMD</sequence>
<evidence type="ECO:0000313" key="11">
    <source>
        <dbReference type="Proteomes" id="UP001177744"/>
    </source>
</evidence>
<evidence type="ECO:0000256" key="6">
    <source>
        <dbReference type="ARBA" id="ARBA00023170"/>
    </source>
</evidence>
<dbReference type="PANTHER" id="PTHR23037:SF29">
    <property type="entry name" value="INTERLEUKIN-9 RECEPTOR"/>
    <property type="match status" value="1"/>
</dbReference>
<comment type="subcellular location">
    <subcellularLocation>
        <location evidence="1">Membrane</location>
        <topology evidence="1">Single-pass type I membrane protein</topology>
    </subcellularLocation>
</comment>
<feature type="domain" description="Fibronectin type-III" evidence="9">
    <location>
        <begin position="393"/>
        <end position="501"/>
    </location>
</feature>
<dbReference type="GO" id="GO:0009897">
    <property type="term" value="C:external side of plasma membrane"/>
    <property type="evidence" value="ECO:0007669"/>
    <property type="project" value="TreeGrafter"/>
</dbReference>
<evidence type="ECO:0000256" key="1">
    <source>
        <dbReference type="ARBA" id="ARBA00004479"/>
    </source>
</evidence>
<keyword evidence="11" id="KW-1185">Reference proteome</keyword>
<evidence type="ECO:0000256" key="5">
    <source>
        <dbReference type="ARBA" id="ARBA00023136"/>
    </source>
</evidence>
<evidence type="ECO:0000313" key="10">
    <source>
        <dbReference type="EMBL" id="KAK1344608.1"/>
    </source>
</evidence>
<evidence type="ECO:0000256" key="2">
    <source>
        <dbReference type="ARBA" id="ARBA00022692"/>
    </source>
</evidence>
<dbReference type="Proteomes" id="UP001177744">
    <property type="component" value="Unassembled WGS sequence"/>
</dbReference>
<evidence type="ECO:0000256" key="4">
    <source>
        <dbReference type="ARBA" id="ARBA00022989"/>
    </source>
</evidence>
<gene>
    <name evidence="10" type="ORF">QTO34_013305</name>
</gene>
<dbReference type="CDD" id="cd00063">
    <property type="entry name" value="FN3"/>
    <property type="match status" value="1"/>
</dbReference>
<keyword evidence="2" id="KW-0812">Transmembrane</keyword>
<feature type="compositionally biased region" description="Gly residues" evidence="8">
    <location>
        <begin position="764"/>
        <end position="774"/>
    </location>
</feature>
<dbReference type="InterPro" id="IPR003961">
    <property type="entry name" value="FN3_dom"/>
</dbReference>
<reference evidence="10" key="1">
    <citation type="submission" date="2023-06" db="EMBL/GenBank/DDBJ databases">
        <title>Reference genome for the Northern bat (Eptesicus nilssonii), a most northern bat species.</title>
        <authorList>
            <person name="Laine V.N."/>
            <person name="Pulliainen A.T."/>
            <person name="Lilley T.M."/>
        </authorList>
    </citation>
    <scope>NUCLEOTIDE SEQUENCE</scope>
    <source>
        <strain evidence="10">BLF_Eptnil</strain>
        <tissue evidence="10">Kidney</tissue>
    </source>
</reference>
<keyword evidence="7" id="KW-0325">Glycoprotein</keyword>
<keyword evidence="3" id="KW-0732">Signal</keyword>
<dbReference type="PROSITE" id="PS50853">
    <property type="entry name" value="FN3"/>
    <property type="match status" value="1"/>
</dbReference>
<dbReference type="Gene3D" id="2.60.40.10">
    <property type="entry name" value="Immunoglobulins"/>
    <property type="match status" value="1"/>
</dbReference>
<organism evidence="10 11">
    <name type="scientific">Cnephaeus nilssonii</name>
    <name type="common">Northern bat</name>
    <name type="synonym">Eptesicus nilssonii</name>
    <dbReference type="NCBI Taxonomy" id="3371016"/>
    <lineage>
        <taxon>Eukaryota</taxon>
        <taxon>Metazoa</taxon>
        <taxon>Chordata</taxon>
        <taxon>Craniata</taxon>
        <taxon>Vertebrata</taxon>
        <taxon>Euteleostomi</taxon>
        <taxon>Mammalia</taxon>
        <taxon>Eutheria</taxon>
        <taxon>Laurasiatheria</taxon>
        <taxon>Chiroptera</taxon>
        <taxon>Yangochiroptera</taxon>
        <taxon>Vespertilionidae</taxon>
        <taxon>Cnephaeus</taxon>
    </lineage>
</organism>
<dbReference type="AlphaFoldDB" id="A0AA40LUS7"/>
<evidence type="ECO:0000256" key="7">
    <source>
        <dbReference type="ARBA" id="ARBA00023180"/>
    </source>
</evidence>
<dbReference type="GO" id="GO:0016064">
    <property type="term" value="P:immunoglobulin mediated immune response"/>
    <property type="evidence" value="ECO:0007669"/>
    <property type="project" value="TreeGrafter"/>
</dbReference>
<feature type="region of interest" description="Disordered" evidence="8">
    <location>
        <begin position="159"/>
        <end position="370"/>
    </location>
</feature>
<dbReference type="GO" id="GO:0004919">
    <property type="term" value="F:interleukin-9 receptor activity"/>
    <property type="evidence" value="ECO:0007669"/>
    <property type="project" value="TreeGrafter"/>
</dbReference>
<keyword evidence="4" id="KW-1133">Transmembrane helix</keyword>
<dbReference type="InterPro" id="IPR036116">
    <property type="entry name" value="FN3_sf"/>
</dbReference>
<protein>
    <recommendedName>
        <fullName evidence="9">Fibronectin type-III domain-containing protein</fullName>
    </recommendedName>
</protein>
<keyword evidence="6" id="KW-0675">Receptor</keyword>
<dbReference type="GO" id="GO:0019983">
    <property type="term" value="F:interleukin-9 binding"/>
    <property type="evidence" value="ECO:0007669"/>
    <property type="project" value="TreeGrafter"/>
</dbReference>
<dbReference type="InterPro" id="IPR013783">
    <property type="entry name" value="Ig-like_fold"/>
</dbReference>
<name>A0AA40LUS7_CNENI</name>
<dbReference type="PROSITE" id="PS01355">
    <property type="entry name" value="HEMATOPO_REC_S_F1"/>
    <property type="match status" value="1"/>
</dbReference>
<dbReference type="SUPFAM" id="SSF49265">
    <property type="entry name" value="Fibronectin type III"/>
    <property type="match status" value="1"/>
</dbReference>
<proteinExistence type="predicted"/>
<evidence type="ECO:0000259" key="9">
    <source>
        <dbReference type="PROSITE" id="PS50853"/>
    </source>
</evidence>
<dbReference type="EMBL" id="JAULJE010000003">
    <property type="protein sequence ID" value="KAK1344608.1"/>
    <property type="molecule type" value="Genomic_DNA"/>
</dbReference>
<evidence type="ECO:0000256" key="8">
    <source>
        <dbReference type="SAM" id="MobiDB-lite"/>
    </source>
</evidence>
<accession>A0AA40LUS7</accession>
<dbReference type="InterPro" id="IPR003531">
    <property type="entry name" value="Hempt_rcpt_S_F1_CS"/>
</dbReference>
<feature type="region of interest" description="Disordered" evidence="8">
    <location>
        <begin position="761"/>
        <end position="789"/>
    </location>
</feature>